<keyword evidence="2" id="KW-1185">Reference proteome</keyword>
<gene>
    <name evidence="1" type="ORF">PILCRDRAFT_813681</name>
</gene>
<accession>A0A0C3CG33</accession>
<organism evidence="1 2">
    <name type="scientific">Piloderma croceum (strain F 1598)</name>
    <dbReference type="NCBI Taxonomy" id="765440"/>
    <lineage>
        <taxon>Eukaryota</taxon>
        <taxon>Fungi</taxon>
        <taxon>Dikarya</taxon>
        <taxon>Basidiomycota</taxon>
        <taxon>Agaricomycotina</taxon>
        <taxon>Agaricomycetes</taxon>
        <taxon>Agaricomycetidae</taxon>
        <taxon>Atheliales</taxon>
        <taxon>Atheliaceae</taxon>
        <taxon>Piloderma</taxon>
    </lineage>
</organism>
<dbReference type="EMBL" id="KN832976">
    <property type="protein sequence ID" value="KIM88707.1"/>
    <property type="molecule type" value="Genomic_DNA"/>
</dbReference>
<reference evidence="1 2" key="1">
    <citation type="submission" date="2014-04" db="EMBL/GenBank/DDBJ databases">
        <authorList>
            <consortium name="DOE Joint Genome Institute"/>
            <person name="Kuo A."/>
            <person name="Tarkka M."/>
            <person name="Buscot F."/>
            <person name="Kohler A."/>
            <person name="Nagy L.G."/>
            <person name="Floudas D."/>
            <person name="Copeland A."/>
            <person name="Barry K.W."/>
            <person name="Cichocki N."/>
            <person name="Veneault-Fourrey C."/>
            <person name="LaButti K."/>
            <person name="Lindquist E.A."/>
            <person name="Lipzen A."/>
            <person name="Lundell T."/>
            <person name="Morin E."/>
            <person name="Murat C."/>
            <person name="Sun H."/>
            <person name="Tunlid A."/>
            <person name="Henrissat B."/>
            <person name="Grigoriev I.V."/>
            <person name="Hibbett D.S."/>
            <person name="Martin F."/>
            <person name="Nordberg H.P."/>
            <person name="Cantor M.N."/>
            <person name="Hua S.X."/>
        </authorList>
    </citation>
    <scope>NUCLEOTIDE SEQUENCE [LARGE SCALE GENOMIC DNA]</scope>
    <source>
        <strain evidence="1 2">F 1598</strain>
    </source>
</reference>
<protein>
    <submittedName>
        <fullName evidence="1">Uncharacterized protein</fullName>
    </submittedName>
</protein>
<reference evidence="2" key="2">
    <citation type="submission" date="2015-01" db="EMBL/GenBank/DDBJ databases">
        <title>Evolutionary Origins and Diversification of the Mycorrhizal Mutualists.</title>
        <authorList>
            <consortium name="DOE Joint Genome Institute"/>
            <consortium name="Mycorrhizal Genomics Consortium"/>
            <person name="Kohler A."/>
            <person name="Kuo A."/>
            <person name="Nagy L.G."/>
            <person name="Floudas D."/>
            <person name="Copeland A."/>
            <person name="Barry K.W."/>
            <person name="Cichocki N."/>
            <person name="Veneault-Fourrey C."/>
            <person name="LaButti K."/>
            <person name="Lindquist E.A."/>
            <person name="Lipzen A."/>
            <person name="Lundell T."/>
            <person name="Morin E."/>
            <person name="Murat C."/>
            <person name="Riley R."/>
            <person name="Ohm R."/>
            <person name="Sun H."/>
            <person name="Tunlid A."/>
            <person name="Henrissat B."/>
            <person name="Grigoriev I.V."/>
            <person name="Hibbett D.S."/>
            <person name="Martin F."/>
        </authorList>
    </citation>
    <scope>NUCLEOTIDE SEQUENCE [LARGE SCALE GENOMIC DNA]</scope>
    <source>
        <strain evidence="2">F 1598</strain>
    </source>
</reference>
<dbReference type="InParanoid" id="A0A0C3CG33"/>
<sequence length="61" mass="6852">MRIHDHIRQVSHPYCNYQLIPHSSLSHDGSDHPSSICPSTPFVPTTLTDMFIGVDKSDTCQ</sequence>
<evidence type="ECO:0000313" key="2">
    <source>
        <dbReference type="Proteomes" id="UP000054166"/>
    </source>
</evidence>
<evidence type="ECO:0000313" key="1">
    <source>
        <dbReference type="EMBL" id="KIM88707.1"/>
    </source>
</evidence>
<dbReference type="Proteomes" id="UP000054166">
    <property type="component" value="Unassembled WGS sequence"/>
</dbReference>
<dbReference type="AlphaFoldDB" id="A0A0C3CG33"/>
<name>A0A0C3CG33_PILCF</name>
<proteinExistence type="predicted"/>
<dbReference type="HOGENOM" id="CLU_2923442_0_0_1"/>